<feature type="region of interest" description="Disordered" evidence="2">
    <location>
        <begin position="442"/>
        <end position="483"/>
    </location>
</feature>
<feature type="compositionally biased region" description="Acidic residues" evidence="2">
    <location>
        <begin position="443"/>
        <end position="468"/>
    </location>
</feature>
<sequence>MCADRDSSSSPGLRALLGRFLHGLLQYRVFQLFGAAWSYLMGLAGASFLSLLPSAWMVHRSVGPDDLPEMLEALGLRSKPWEELEECLEELGPWKELLSPAMKADLEMMNPWKGYVSSSKEQETWDTALEELGTWHSKMQVLWEPGLGTWTDPDQEEECHSKSSSTNTKIRDENGLSDVDSEKNGARLASSSLGMVSCIFNPGSAGVFTWLELGNEQNIQDKDRTDEPSVLPESKVEIEHIRNKRLWFLQQNQSQDSPITELKHEKNCEEPAENQESLQNGCVLREPPILTKLDLPVSSWHNGHQKDLSPDCQLLSDLDHSSVLKFPAADSDCKPCHPLHLLVPKLNFQGNGQNKYPPSPDQDQGYHSLEDWQCLNIKQDILLPEVHDGPPMPTGLSCSDLKDLKAVQDSDDVDSDVEEEIPAPTIPVCTNKHIAYILGTAFSDDEDPNSSCEDDDWDEDDDDDDGFDSEGSVSATETDPPVPEEVVLWNSFSSSDPYNPQNFTATLQTGPVAEVNSELEDHEAVTSDEEESWCDSDAVSDSDSEDEFSADEQENLKLWNGFLKSEDPYNPLFFKAPVQTSELKRQNTKILDCVCTNPSSCEMTVATHPNNSQLLQLREMHSVSMEESANARHKKVTFNDKVTVYYVCNEEERKGHWEEFARDRCRFQRRIQETESVIGHCFTPDHRQRVWNRMQEIWGS</sequence>
<comment type="similarity">
    <text evidence="1">Belongs to the PPP1R15 family.</text>
</comment>
<dbReference type="GO" id="GO:0005783">
    <property type="term" value="C:endoplasmic reticulum"/>
    <property type="evidence" value="ECO:0007669"/>
    <property type="project" value="TreeGrafter"/>
</dbReference>
<keyword evidence="3" id="KW-0472">Membrane</keyword>
<dbReference type="Pfam" id="PF10488">
    <property type="entry name" value="PP1c_bdg"/>
    <property type="match status" value="1"/>
</dbReference>
<feature type="compositionally biased region" description="Basic and acidic residues" evidence="2">
    <location>
        <begin position="169"/>
        <end position="183"/>
    </location>
</feature>
<gene>
    <name evidence="5" type="ORF">GDO81_006383</name>
</gene>
<dbReference type="GO" id="GO:0034976">
    <property type="term" value="P:response to endoplasmic reticulum stress"/>
    <property type="evidence" value="ECO:0007669"/>
    <property type="project" value="TreeGrafter"/>
</dbReference>
<evidence type="ECO:0000256" key="1">
    <source>
        <dbReference type="ARBA" id="ARBA00010161"/>
    </source>
</evidence>
<evidence type="ECO:0000313" key="5">
    <source>
        <dbReference type="EMBL" id="KAG8589415.1"/>
    </source>
</evidence>
<dbReference type="EMBL" id="WNYA01000002">
    <property type="protein sequence ID" value="KAG8589415.1"/>
    <property type="molecule type" value="Genomic_DNA"/>
</dbReference>
<dbReference type="GO" id="GO:0051246">
    <property type="term" value="P:regulation of protein metabolic process"/>
    <property type="evidence" value="ECO:0007669"/>
    <property type="project" value="UniProtKB-ARBA"/>
</dbReference>
<protein>
    <recommendedName>
        <fullName evidence="4">Protein phosphatase 1 regulatory subunit 15A/B C-terminal domain-containing protein</fullName>
    </recommendedName>
</protein>
<name>A0AAV7CW85_ENGPU</name>
<accession>A0AAV7CW85</accession>
<keyword evidence="3" id="KW-0812">Transmembrane</keyword>
<feature type="region of interest" description="Disordered" evidence="2">
    <location>
        <begin position="150"/>
        <end position="183"/>
    </location>
</feature>
<dbReference type="PANTHER" id="PTHR16489">
    <property type="entry name" value="GH11727P"/>
    <property type="match status" value="1"/>
</dbReference>
<dbReference type="InterPro" id="IPR051254">
    <property type="entry name" value="PPP1R15"/>
</dbReference>
<evidence type="ECO:0000259" key="4">
    <source>
        <dbReference type="Pfam" id="PF10488"/>
    </source>
</evidence>
<keyword evidence="6" id="KW-1185">Reference proteome</keyword>
<dbReference type="InterPro" id="IPR019523">
    <property type="entry name" value="Prot_Pase1_reg-su15A/B_C"/>
</dbReference>
<feature type="region of interest" description="Disordered" evidence="2">
    <location>
        <begin position="523"/>
        <end position="552"/>
    </location>
</feature>
<comment type="caution">
    <text evidence="5">The sequence shown here is derived from an EMBL/GenBank/DDBJ whole genome shotgun (WGS) entry which is preliminary data.</text>
</comment>
<dbReference type="AlphaFoldDB" id="A0AAV7CW85"/>
<reference evidence="5" key="1">
    <citation type="thesis" date="2020" institute="ProQuest LLC" country="789 East Eisenhower Parkway, Ann Arbor, MI, USA">
        <title>Comparative Genomics and Chromosome Evolution.</title>
        <authorList>
            <person name="Mudd A.B."/>
        </authorList>
    </citation>
    <scope>NUCLEOTIDE SEQUENCE</scope>
    <source>
        <strain evidence="5">237g6f4</strain>
        <tissue evidence="5">Blood</tissue>
    </source>
</reference>
<proteinExistence type="inferred from homology"/>
<feature type="domain" description="Protein phosphatase 1 regulatory subunit 15A/B C-terminal" evidence="4">
    <location>
        <begin position="483"/>
        <end position="694"/>
    </location>
</feature>
<dbReference type="GO" id="GO:0000164">
    <property type="term" value="C:protein phosphatase type 1 complex"/>
    <property type="evidence" value="ECO:0007669"/>
    <property type="project" value="TreeGrafter"/>
</dbReference>
<dbReference type="Proteomes" id="UP000824782">
    <property type="component" value="Unassembled WGS sequence"/>
</dbReference>
<feature type="transmembrane region" description="Helical" evidence="3">
    <location>
        <begin position="29"/>
        <end position="52"/>
    </location>
</feature>
<keyword evidence="3" id="KW-1133">Transmembrane helix</keyword>
<evidence type="ECO:0000256" key="3">
    <source>
        <dbReference type="SAM" id="Phobius"/>
    </source>
</evidence>
<dbReference type="GO" id="GO:0019888">
    <property type="term" value="F:protein phosphatase regulator activity"/>
    <property type="evidence" value="ECO:0007669"/>
    <property type="project" value="TreeGrafter"/>
</dbReference>
<organism evidence="5 6">
    <name type="scientific">Engystomops pustulosus</name>
    <name type="common">Tungara frog</name>
    <name type="synonym">Physalaemus pustulosus</name>
    <dbReference type="NCBI Taxonomy" id="76066"/>
    <lineage>
        <taxon>Eukaryota</taxon>
        <taxon>Metazoa</taxon>
        <taxon>Chordata</taxon>
        <taxon>Craniata</taxon>
        <taxon>Vertebrata</taxon>
        <taxon>Euteleostomi</taxon>
        <taxon>Amphibia</taxon>
        <taxon>Batrachia</taxon>
        <taxon>Anura</taxon>
        <taxon>Neobatrachia</taxon>
        <taxon>Hyloidea</taxon>
        <taxon>Leptodactylidae</taxon>
        <taxon>Leiuperinae</taxon>
        <taxon>Engystomops</taxon>
    </lineage>
</organism>
<evidence type="ECO:0000256" key="2">
    <source>
        <dbReference type="SAM" id="MobiDB-lite"/>
    </source>
</evidence>
<evidence type="ECO:0000313" key="6">
    <source>
        <dbReference type="Proteomes" id="UP000824782"/>
    </source>
</evidence>
<dbReference type="PANTHER" id="PTHR16489:SF11">
    <property type="entry name" value="PROTEIN PHOSPHATASE 1 REGULATORY SUBUNIT 15B"/>
    <property type="match status" value="1"/>
</dbReference>